<dbReference type="InterPro" id="IPR052945">
    <property type="entry name" value="Mitotic_Regulator"/>
</dbReference>
<dbReference type="AlphaFoldDB" id="K8PPJ6"/>
<evidence type="ECO:0000313" key="2">
    <source>
        <dbReference type="EMBL" id="EKS40243.1"/>
    </source>
</evidence>
<dbReference type="EMBL" id="AGWY01000003">
    <property type="protein sequence ID" value="EKS40243.1"/>
    <property type="molecule type" value="Genomic_DNA"/>
</dbReference>
<evidence type="ECO:0008006" key="4">
    <source>
        <dbReference type="Google" id="ProtNLM"/>
    </source>
</evidence>
<evidence type="ECO:0000256" key="1">
    <source>
        <dbReference type="SAM" id="SignalP"/>
    </source>
</evidence>
<keyword evidence="3" id="KW-1185">Reference proteome</keyword>
<dbReference type="Pfam" id="PF08238">
    <property type="entry name" value="Sel1"/>
    <property type="match status" value="4"/>
</dbReference>
<dbReference type="InterPro" id="IPR011990">
    <property type="entry name" value="TPR-like_helical_dom_sf"/>
</dbReference>
<dbReference type="PANTHER" id="PTHR43628">
    <property type="entry name" value="ACTIVATOR OF C KINASE PROTEIN 1-RELATED"/>
    <property type="match status" value="1"/>
</dbReference>
<dbReference type="InterPro" id="IPR006597">
    <property type="entry name" value="Sel1-like"/>
</dbReference>
<proteinExistence type="predicted"/>
<dbReference type="Gene3D" id="1.25.40.10">
    <property type="entry name" value="Tetratricopeptide repeat domain"/>
    <property type="match status" value="2"/>
</dbReference>
<name>K8PPJ6_9BRAD</name>
<gene>
    <name evidence="2" type="ORF">HMPREF9696_00694</name>
</gene>
<feature type="signal peptide" evidence="1">
    <location>
        <begin position="1"/>
        <end position="27"/>
    </location>
</feature>
<comment type="caution">
    <text evidence="2">The sequence shown here is derived from an EMBL/GenBank/DDBJ whole genome shotgun (WGS) entry which is preliminary data.</text>
</comment>
<evidence type="ECO:0000313" key="3">
    <source>
        <dbReference type="Proteomes" id="UP000001095"/>
    </source>
</evidence>
<dbReference type="Proteomes" id="UP000001095">
    <property type="component" value="Unassembled WGS sequence"/>
</dbReference>
<sequence length="278" mass="28690">MKSLLRTVYFFSITAFALMAAVPQLHAQSADLVLCDRLAADPADPDKPSDVKGVATVAAGDVATAIRFCKQASSTRRAMYQLGRAYAANRQTGEAIGAWRKAADKGSTSAMVELGVAYATGAGVAKDEAAAAKLFERAAQGGNPRGVSNLTALTGKGAAPADAARSRALLAKAAETNAEAQFQLGLMLQDGVGGPKDDAGARNLFEKAAAQDHPGALERMGAFAKAGRGGPQDSSAAKSYYEKAAALGNDEAKAALKRAECPYVLKDKSGKVMTNLCF</sequence>
<accession>K8PPJ6</accession>
<dbReference type="PANTHER" id="PTHR43628:SF1">
    <property type="entry name" value="CHITIN SYNTHASE REGULATORY FACTOR 2-RELATED"/>
    <property type="match status" value="1"/>
</dbReference>
<dbReference type="SUPFAM" id="SSF81901">
    <property type="entry name" value="HCP-like"/>
    <property type="match status" value="1"/>
</dbReference>
<feature type="chain" id="PRO_5003919895" description="Sel1 repeat protein" evidence="1">
    <location>
        <begin position="28"/>
        <end position="278"/>
    </location>
</feature>
<dbReference type="PATRIC" id="fig|883079.3.peg.710"/>
<organism evidence="2 3">
    <name type="scientific">Afipia clevelandensis ATCC 49720</name>
    <dbReference type="NCBI Taxonomy" id="883079"/>
    <lineage>
        <taxon>Bacteria</taxon>
        <taxon>Pseudomonadati</taxon>
        <taxon>Pseudomonadota</taxon>
        <taxon>Alphaproteobacteria</taxon>
        <taxon>Hyphomicrobiales</taxon>
        <taxon>Nitrobacteraceae</taxon>
        <taxon>Afipia</taxon>
    </lineage>
</organism>
<reference evidence="2 3" key="1">
    <citation type="submission" date="2012-04" db="EMBL/GenBank/DDBJ databases">
        <title>The Genome Sequence of Afipia clevelandensis ATCC 49720.</title>
        <authorList>
            <consortium name="The Broad Institute Genome Sequencing Platform"/>
            <person name="Earl A."/>
            <person name="Ward D."/>
            <person name="Feldgarden M."/>
            <person name="Gevers D."/>
            <person name="Huys G."/>
            <person name="Walker B."/>
            <person name="Young S.K."/>
            <person name="Zeng Q."/>
            <person name="Gargeya S."/>
            <person name="Fitzgerald M."/>
            <person name="Haas B."/>
            <person name="Abouelleil A."/>
            <person name="Alvarado L."/>
            <person name="Arachchi H.M."/>
            <person name="Berlin A."/>
            <person name="Chapman S.B."/>
            <person name="Goldberg J."/>
            <person name="Griggs A."/>
            <person name="Gujja S."/>
            <person name="Hansen M."/>
            <person name="Howarth C."/>
            <person name="Imamovic A."/>
            <person name="Larimer J."/>
            <person name="McCowen C."/>
            <person name="Montmayeur A."/>
            <person name="Murphy C."/>
            <person name="Neiman D."/>
            <person name="Pearson M."/>
            <person name="Priest M."/>
            <person name="Roberts A."/>
            <person name="Saif S."/>
            <person name="Shea T."/>
            <person name="Sisk P."/>
            <person name="Sykes S."/>
            <person name="Wortman J."/>
            <person name="Nusbaum C."/>
            <person name="Birren B."/>
        </authorList>
    </citation>
    <scope>NUCLEOTIDE SEQUENCE [LARGE SCALE GENOMIC DNA]</scope>
    <source>
        <strain evidence="2 3">ATCC 49720</strain>
    </source>
</reference>
<dbReference type="SMART" id="SM00671">
    <property type="entry name" value="SEL1"/>
    <property type="match status" value="4"/>
</dbReference>
<keyword evidence="1" id="KW-0732">Signal</keyword>
<dbReference type="HOGENOM" id="CLU_1018065_0_0_5"/>
<protein>
    <recommendedName>
        <fullName evidence="4">Sel1 repeat protein</fullName>
    </recommendedName>
</protein>
<dbReference type="OrthoDB" id="8137977at2"/>